<dbReference type="SUPFAM" id="SSF48452">
    <property type="entry name" value="TPR-like"/>
    <property type="match status" value="1"/>
</dbReference>
<evidence type="ECO:0000256" key="1">
    <source>
        <dbReference type="PROSITE-ProRule" id="PRU00339"/>
    </source>
</evidence>
<dbReference type="OrthoDB" id="297511at2759"/>
<dbReference type="PROSITE" id="PS50005">
    <property type="entry name" value="TPR"/>
    <property type="match status" value="1"/>
</dbReference>
<protein>
    <submittedName>
        <fullName evidence="3">Uncharacterized protein</fullName>
    </submittedName>
</protein>
<proteinExistence type="predicted"/>
<name>A0A0V0QAQ7_PSEPJ</name>
<dbReference type="InterPro" id="IPR011990">
    <property type="entry name" value="TPR-like_helical_dom_sf"/>
</dbReference>
<comment type="caution">
    <text evidence="3">The sequence shown here is derived from an EMBL/GenBank/DDBJ whole genome shotgun (WGS) entry which is preliminary data.</text>
</comment>
<sequence length="882" mass="103574">MKSFKKEQDIKNGCKGNLKNKKSFLDPTINFYLKKENAITDQKEIEQKKQKKLTISGNFSGGNVNFNITNNKSIQNKKRNLEIFSPLESPKDVAILSQSKQQQSFISSKMVSPKLQKKDYFLTTNSNLKTQQSFYQNTIKTEEDKQFESLNKNQNEQQNQKMIQKQFERNVNSSCQFKRQAFNQQHRKTLTNILGQDFSNKNQNNQFYTINNNKKNNYYGIKSQNGSFLGINKLQNNFCGSGFNQQKENNGANFNNKSQISTKLNSAKSSCKNNNSKIKNKFISIQENLSRFSGKNKDGLKNQLFLSPTSNNSNNNKVSGYLFQSVKNKSKNNVDDDSCYDSQRASFFFGHKQQQQKQQEELQKQKQELEEKEEDLEDDDMSERNQNGKKLKKYSTLKKKAPKKDTKRWAFGKDAVQFSQQESKKLITEKTINQAKQQEIAQDLYIQLLETLKENVMGLLPYGEPLRLNIFKKQELDQKFKQLCADSQKSRNPILLILSSMTYAKVCHIQKDYLQAIRSYRECKNQCKVENLLKYKMKCYKNLGLCYQHIKKYKQAIHFFTKFLKLAYYLENIDKEIQGYDYIGLQYYYLGDLEKAKYYHVKMLKGDYHDSENELVKVIKSQIKRSLTKEGITEKEWSKGRKFNSNLKNHPNELDISSSEDEGLPIKENIQQYISENQGINNSFNNSNNIGKHSRDFFKSRVEYNKTNPYLHENRNQEANQNIRLQDKYGEGLNLVQKSKVNFQSKYINQNVIILNHLSVNRDLDNYSQCDLRLNQKGFPIDFYDQSDLVMKRKIIKYLNRFMNNLYSCITMIDRTIYLHNQQKQAKEMSNQQQQSEQERNQSFKRPQKRLGILFNTINRASLDLKGKKQNFFGYKGSENHK</sequence>
<organism evidence="3 4">
    <name type="scientific">Pseudocohnilembus persalinus</name>
    <name type="common">Ciliate</name>
    <dbReference type="NCBI Taxonomy" id="266149"/>
    <lineage>
        <taxon>Eukaryota</taxon>
        <taxon>Sar</taxon>
        <taxon>Alveolata</taxon>
        <taxon>Ciliophora</taxon>
        <taxon>Intramacronucleata</taxon>
        <taxon>Oligohymenophorea</taxon>
        <taxon>Scuticociliatia</taxon>
        <taxon>Philasterida</taxon>
        <taxon>Pseudocohnilembidae</taxon>
        <taxon>Pseudocohnilembus</taxon>
    </lineage>
</organism>
<feature type="region of interest" description="Disordered" evidence="2">
    <location>
        <begin position="350"/>
        <end position="391"/>
    </location>
</feature>
<reference evidence="3 4" key="1">
    <citation type="journal article" date="2015" name="Sci. Rep.">
        <title>Genome of the facultative scuticociliatosis pathogen Pseudocohnilembus persalinus provides insight into its virulence through horizontal gene transfer.</title>
        <authorList>
            <person name="Xiong J."/>
            <person name="Wang G."/>
            <person name="Cheng J."/>
            <person name="Tian M."/>
            <person name="Pan X."/>
            <person name="Warren A."/>
            <person name="Jiang C."/>
            <person name="Yuan D."/>
            <person name="Miao W."/>
        </authorList>
    </citation>
    <scope>NUCLEOTIDE SEQUENCE [LARGE SCALE GENOMIC DNA]</scope>
    <source>
        <strain evidence="3">36N120E</strain>
    </source>
</reference>
<dbReference type="OMA" id="YNGRNIN"/>
<evidence type="ECO:0000256" key="2">
    <source>
        <dbReference type="SAM" id="MobiDB-lite"/>
    </source>
</evidence>
<dbReference type="Proteomes" id="UP000054937">
    <property type="component" value="Unassembled WGS sequence"/>
</dbReference>
<feature type="repeat" description="TPR" evidence="1">
    <location>
        <begin position="537"/>
        <end position="570"/>
    </location>
</feature>
<accession>A0A0V0QAQ7</accession>
<evidence type="ECO:0000313" key="3">
    <source>
        <dbReference type="EMBL" id="KRW99325.1"/>
    </source>
</evidence>
<feature type="compositionally biased region" description="Acidic residues" evidence="2">
    <location>
        <begin position="370"/>
        <end position="381"/>
    </location>
</feature>
<dbReference type="InParanoid" id="A0A0V0QAQ7"/>
<feature type="region of interest" description="Disordered" evidence="2">
    <location>
        <begin position="825"/>
        <end position="844"/>
    </location>
</feature>
<feature type="compositionally biased region" description="Basic and acidic residues" evidence="2">
    <location>
        <begin position="358"/>
        <end position="369"/>
    </location>
</feature>
<gene>
    <name evidence="3" type="ORF">PPERSA_02437</name>
</gene>
<evidence type="ECO:0000313" key="4">
    <source>
        <dbReference type="Proteomes" id="UP000054937"/>
    </source>
</evidence>
<dbReference type="EMBL" id="LDAU01000214">
    <property type="protein sequence ID" value="KRW99325.1"/>
    <property type="molecule type" value="Genomic_DNA"/>
</dbReference>
<keyword evidence="4" id="KW-1185">Reference proteome</keyword>
<keyword evidence="1" id="KW-0802">TPR repeat</keyword>
<dbReference type="AlphaFoldDB" id="A0A0V0QAQ7"/>
<dbReference type="InterPro" id="IPR019734">
    <property type="entry name" value="TPR_rpt"/>
</dbReference>
<dbReference type="Gene3D" id="1.25.40.10">
    <property type="entry name" value="Tetratricopeptide repeat domain"/>
    <property type="match status" value="1"/>
</dbReference>